<evidence type="ECO:0000256" key="1">
    <source>
        <dbReference type="ARBA" id="ARBA00022676"/>
    </source>
</evidence>
<evidence type="ECO:0000256" key="2">
    <source>
        <dbReference type="ARBA" id="ARBA00022679"/>
    </source>
</evidence>
<dbReference type="InterPro" id="IPR002516">
    <property type="entry name" value="Glyco_trans_11"/>
</dbReference>
<name>F6CZP2_MARPP</name>
<evidence type="ECO:0000313" key="3">
    <source>
        <dbReference type="EMBL" id="AEF53553.1"/>
    </source>
</evidence>
<dbReference type="RefSeq" id="WP_013795030.1">
    <property type="nucleotide sequence ID" value="NC_015559.1"/>
</dbReference>
<dbReference type="eggNOG" id="ENOG502ZC3Y">
    <property type="taxonomic scope" value="Bacteria"/>
</dbReference>
<dbReference type="PANTHER" id="PTHR11927:SF9">
    <property type="entry name" value="L-FUCOSYLTRANSFERASE"/>
    <property type="match status" value="1"/>
</dbReference>
<dbReference type="GO" id="GO:0008107">
    <property type="term" value="F:galactoside 2-alpha-L-fucosyltransferase activity"/>
    <property type="evidence" value="ECO:0007669"/>
    <property type="project" value="InterPro"/>
</dbReference>
<dbReference type="PANTHER" id="PTHR11927">
    <property type="entry name" value="GALACTOSIDE 2-L-FUCOSYLTRANSFERASE"/>
    <property type="match status" value="1"/>
</dbReference>
<dbReference type="STRING" id="491952.Mar181_0491"/>
<dbReference type="GO" id="GO:0016020">
    <property type="term" value="C:membrane"/>
    <property type="evidence" value="ECO:0007669"/>
    <property type="project" value="InterPro"/>
</dbReference>
<dbReference type="AlphaFoldDB" id="F6CZP2"/>
<gene>
    <name evidence="3" type="ordered locus">Mar181_0491</name>
</gene>
<dbReference type="GO" id="GO:0005975">
    <property type="term" value="P:carbohydrate metabolic process"/>
    <property type="evidence" value="ECO:0007669"/>
    <property type="project" value="InterPro"/>
</dbReference>
<keyword evidence="2 3" id="KW-0808">Transferase</keyword>
<accession>F6CZP2</accession>
<dbReference type="OrthoDB" id="9794601at2"/>
<dbReference type="EMBL" id="CP002771">
    <property type="protein sequence ID" value="AEF53553.1"/>
    <property type="molecule type" value="Genomic_DNA"/>
</dbReference>
<proteinExistence type="predicted"/>
<keyword evidence="4" id="KW-1185">Reference proteome</keyword>
<sequence length="296" mass="34175">MIIVDLSGGLGNQMFQYACARSLSIELNLPLKVVYGSLASQTVHNGYELNRVFGLDLEFATENDMQKNLGFFLSKPILRKIFSKKPLNNLKFQNFFPENSFNYNSSLFSYIKDSGFLQGYWQTEKYFLNHKSQILKDFCFVNMDDETNISIANDIQSGHSISIHVRRGDYLTNLKAKAIHGHCSLDYYLKAIEFLQEKIGESRLFIFSDDPEWVSENIATRFSDVSVIQHNRGVKSFNDMRLMSMCDHHIIANSSFSWWGAWLNPSQNKKIIAPKNWFVTDKMNTIDLIPSSWILK</sequence>
<reference evidence="3 4" key="1">
    <citation type="journal article" date="2012" name="Stand. Genomic Sci.">
        <title>Complete genome sequence of Marinomonas posidonica type strain (IVIA-Po-181(T)).</title>
        <authorList>
            <person name="Lucas-Elio P."/>
            <person name="Goodwin L."/>
            <person name="Woyke T."/>
            <person name="Pitluck S."/>
            <person name="Nolan M."/>
            <person name="Kyrpides N.C."/>
            <person name="Detter J.C."/>
            <person name="Copeland A."/>
            <person name="Lu M."/>
            <person name="Bruce D."/>
            <person name="Detter C."/>
            <person name="Tapia R."/>
            <person name="Han S."/>
            <person name="Land M.L."/>
            <person name="Ivanova N."/>
            <person name="Mikhailova N."/>
            <person name="Johnston A.W."/>
            <person name="Sanchez-Amat A."/>
        </authorList>
    </citation>
    <scope>NUCLEOTIDE SEQUENCE [LARGE SCALE GENOMIC DNA]</scope>
    <source>
        <strain evidence="4">CECT 7376 / NCIMB 14433 / IVIA-Po-181</strain>
    </source>
</reference>
<keyword evidence="1" id="KW-0328">Glycosyltransferase</keyword>
<organism evidence="3 4">
    <name type="scientific">Marinomonas posidonica (strain CECT 7376 / NCIMB 14433 / IVIA-Po-181)</name>
    <dbReference type="NCBI Taxonomy" id="491952"/>
    <lineage>
        <taxon>Bacteria</taxon>
        <taxon>Pseudomonadati</taxon>
        <taxon>Pseudomonadota</taxon>
        <taxon>Gammaproteobacteria</taxon>
        <taxon>Oceanospirillales</taxon>
        <taxon>Oceanospirillaceae</taxon>
        <taxon>Marinomonas</taxon>
    </lineage>
</organism>
<dbReference type="Gene3D" id="3.40.50.11350">
    <property type="match status" value="1"/>
</dbReference>
<dbReference type="CDD" id="cd11301">
    <property type="entry name" value="Fut1_Fut2_like"/>
    <property type="match status" value="1"/>
</dbReference>
<dbReference type="KEGG" id="mpc:Mar181_0491"/>
<dbReference type="HOGENOM" id="CLU_043399_3_1_6"/>
<evidence type="ECO:0000313" key="4">
    <source>
        <dbReference type="Proteomes" id="UP000009230"/>
    </source>
</evidence>
<dbReference type="Proteomes" id="UP000009230">
    <property type="component" value="Chromosome"/>
</dbReference>
<dbReference type="Pfam" id="PF01531">
    <property type="entry name" value="Glyco_transf_11"/>
    <property type="match status" value="1"/>
</dbReference>
<protein>
    <submittedName>
        <fullName evidence="3">Glycosyl transferase family 11</fullName>
    </submittedName>
</protein>